<keyword evidence="2" id="KW-0472">Membrane</keyword>
<evidence type="ECO:0000313" key="7">
    <source>
        <dbReference type="Proteomes" id="UP000198785"/>
    </source>
</evidence>
<evidence type="ECO:0000256" key="3">
    <source>
        <dbReference type="ARBA" id="ARBA00023237"/>
    </source>
</evidence>
<dbReference type="OrthoDB" id="1086219at2"/>
<name>A0A1I6UJ08_9SPHI</name>
<dbReference type="Gene3D" id="2.60.40.1120">
    <property type="entry name" value="Carboxypeptidase-like, regulatory domain"/>
    <property type="match status" value="1"/>
</dbReference>
<feature type="domain" description="Outer membrane protein beta-barrel" evidence="5">
    <location>
        <begin position="439"/>
        <end position="909"/>
    </location>
</feature>
<dbReference type="SUPFAM" id="SSF49464">
    <property type="entry name" value="Carboxypeptidase regulatory domain-like"/>
    <property type="match status" value="1"/>
</dbReference>
<reference evidence="6 7" key="1">
    <citation type="submission" date="2016-10" db="EMBL/GenBank/DDBJ databases">
        <authorList>
            <person name="de Groot N.N."/>
        </authorList>
    </citation>
    <scope>NUCLEOTIDE SEQUENCE [LARGE SCALE GENOMIC DNA]</scope>
    <source>
        <strain evidence="6 7">DSM 22789</strain>
    </source>
</reference>
<evidence type="ECO:0000256" key="1">
    <source>
        <dbReference type="ARBA" id="ARBA00004442"/>
    </source>
</evidence>
<dbReference type="InterPro" id="IPR008969">
    <property type="entry name" value="CarboxyPept-like_regulatory"/>
</dbReference>
<evidence type="ECO:0000256" key="4">
    <source>
        <dbReference type="SAM" id="SignalP"/>
    </source>
</evidence>
<dbReference type="Proteomes" id="UP000198785">
    <property type="component" value="Unassembled WGS sequence"/>
</dbReference>
<dbReference type="InterPro" id="IPR041700">
    <property type="entry name" value="OMP_b-brl_3"/>
</dbReference>
<feature type="signal peptide" evidence="4">
    <location>
        <begin position="1"/>
        <end position="20"/>
    </location>
</feature>
<sequence length="935" mass="104806">MKEIISLISVVCLMLLGVQAQTESTRTVQGMLRDQESRLVAGASVQLIGDKDTLGTSASTAGIYTFTNVKSDNFTIKVSSLGFEPFEQQFTFPKGQVKMTIPSFELKGVENMLEEVVVDGVLTVQVKGDTVEYSTKDLKLREGALAEDALKRLQGVEVDKDGNVTAQGEQITRVRINGKDFFGGDVKTATQNLPANIIEKIQVVDDYGDMANLTGNRTGDSEKVLNIQIDPSLNKGYMTTLRVGYGTEERYQTTGMWMGMTNKTQVSVLGNLNNMNASLFDFNTMGGGARMRVGGGGRPPGGGWGGSDGITKVGSIGLNMRHDFSDKLKVYGSYSFGRDDNNTLTKSFTEYIGQNIGEDSDQDNNRIGTSHRFEANVEWNISDKDYIKLTPQFGFNKNDTENFNNSILYRDDLLDYTQLQTQLNGSNVPRYGISGLYNRKLNDKGRNLFVNFNYDNSVSENDYNQILDRLVYDPNNQDESIGSIYEQTLREAQNKSWNAGTTLSYTEPVGENSRVEVTYDFNVNDYDNFDHQNGYDVNGTPTTNGNLNYAYDYDYSFTSHRIGANYSYDKGKVKYSVGAAVQPTVLSGNAYSLSESAVIDRKNFNVVPIARFEYRFSRQSNLTFNYSARASEPGVSQVLPFEVSTSRTNTTIGNPELDPEFSHRGQLRFRSGDFQKGKTFFAMLNANLTQDKIVSFNKRYNVAGDGMYQEVRYHNESEPVYSINSFYHWGRSLKNKTYNIMYMGGVNYNKNIAYIAEDPDATEGDKNVTNNTVLMQGLFFRYTPSEKLEINPGARYSYNITKSSLPQYSQGNVSSFTPTLIGSVNITPTTIFGADVSKTFNRGYRNQADPFIINTYIEQRLMKGQRGTIRLQAFDLLDEQTNINRTVGDILTDSQTNRLGRYFMLTFTFRFQKFSGLNPFQSDEGGPGGMRRPRM</sequence>
<dbReference type="EMBL" id="FOZZ01000009">
    <property type="protein sequence ID" value="SFT01410.1"/>
    <property type="molecule type" value="Genomic_DNA"/>
</dbReference>
<dbReference type="RefSeq" id="WP_093366444.1">
    <property type="nucleotide sequence ID" value="NZ_FOZZ01000009.1"/>
</dbReference>
<proteinExistence type="predicted"/>
<dbReference type="AlphaFoldDB" id="A0A1I6UJ08"/>
<feature type="chain" id="PRO_5011453959" evidence="4">
    <location>
        <begin position="21"/>
        <end position="935"/>
    </location>
</feature>
<keyword evidence="6" id="KW-0675">Receptor</keyword>
<keyword evidence="4" id="KW-0732">Signal</keyword>
<evidence type="ECO:0000313" key="6">
    <source>
        <dbReference type="EMBL" id="SFT01410.1"/>
    </source>
</evidence>
<gene>
    <name evidence="6" type="ORF">SAMN05660206_10929</name>
</gene>
<evidence type="ECO:0000256" key="2">
    <source>
        <dbReference type="ARBA" id="ARBA00023136"/>
    </source>
</evidence>
<keyword evidence="3" id="KW-0998">Cell outer membrane</keyword>
<accession>A0A1I6UJ08</accession>
<keyword evidence="7" id="KW-1185">Reference proteome</keyword>
<dbReference type="Gene3D" id="2.40.170.20">
    <property type="entry name" value="TonB-dependent receptor, beta-barrel domain"/>
    <property type="match status" value="1"/>
</dbReference>
<protein>
    <submittedName>
        <fullName evidence="6">Outer membrane receptor proteins, mostly Fe transport</fullName>
    </submittedName>
</protein>
<organism evidence="6 7">
    <name type="scientific">Sphingobacterium wenxiniae</name>
    <dbReference type="NCBI Taxonomy" id="683125"/>
    <lineage>
        <taxon>Bacteria</taxon>
        <taxon>Pseudomonadati</taxon>
        <taxon>Bacteroidota</taxon>
        <taxon>Sphingobacteriia</taxon>
        <taxon>Sphingobacteriales</taxon>
        <taxon>Sphingobacteriaceae</taxon>
        <taxon>Sphingobacterium</taxon>
    </lineage>
</organism>
<evidence type="ECO:0000259" key="5">
    <source>
        <dbReference type="Pfam" id="PF14905"/>
    </source>
</evidence>
<dbReference type="InterPro" id="IPR036942">
    <property type="entry name" value="Beta-barrel_TonB_sf"/>
</dbReference>
<dbReference type="GO" id="GO:0009279">
    <property type="term" value="C:cell outer membrane"/>
    <property type="evidence" value="ECO:0007669"/>
    <property type="project" value="UniProtKB-SubCell"/>
</dbReference>
<dbReference type="Pfam" id="PF14905">
    <property type="entry name" value="OMP_b-brl_3"/>
    <property type="match status" value="1"/>
</dbReference>
<dbReference type="STRING" id="683125.SAMN05660206_10929"/>
<dbReference type="SUPFAM" id="SSF56935">
    <property type="entry name" value="Porins"/>
    <property type="match status" value="1"/>
</dbReference>
<comment type="subcellular location">
    <subcellularLocation>
        <location evidence="1">Cell outer membrane</location>
    </subcellularLocation>
</comment>
<dbReference type="Pfam" id="PF13620">
    <property type="entry name" value="CarboxypepD_reg"/>
    <property type="match status" value="1"/>
</dbReference>